<protein>
    <submittedName>
        <fullName evidence="2">Uncharacterized protein</fullName>
    </submittedName>
</protein>
<evidence type="ECO:0000313" key="2">
    <source>
        <dbReference type="EMBL" id="UQC75324.1"/>
    </source>
</evidence>
<gene>
    <name evidence="2" type="ORF">CLUP02_01978</name>
</gene>
<evidence type="ECO:0000256" key="1">
    <source>
        <dbReference type="SAM" id="SignalP"/>
    </source>
</evidence>
<name>A0A9Q8W9N8_9PEZI</name>
<organism evidence="2 3">
    <name type="scientific">Colletotrichum lupini</name>
    <dbReference type="NCBI Taxonomy" id="145971"/>
    <lineage>
        <taxon>Eukaryota</taxon>
        <taxon>Fungi</taxon>
        <taxon>Dikarya</taxon>
        <taxon>Ascomycota</taxon>
        <taxon>Pezizomycotina</taxon>
        <taxon>Sordariomycetes</taxon>
        <taxon>Hypocreomycetidae</taxon>
        <taxon>Glomerellales</taxon>
        <taxon>Glomerellaceae</taxon>
        <taxon>Colletotrichum</taxon>
        <taxon>Colletotrichum acutatum species complex</taxon>
    </lineage>
</organism>
<dbReference type="GeneID" id="73336023"/>
<dbReference type="Proteomes" id="UP000830671">
    <property type="component" value="Chromosome 1"/>
</dbReference>
<feature type="chain" id="PRO_5040151295" evidence="1">
    <location>
        <begin position="19"/>
        <end position="101"/>
    </location>
</feature>
<accession>A0A9Q8W9N8</accession>
<keyword evidence="3" id="KW-1185">Reference proteome</keyword>
<proteinExistence type="predicted"/>
<dbReference type="AlphaFoldDB" id="A0A9Q8W9N8"/>
<reference evidence="2" key="1">
    <citation type="journal article" date="2021" name="Mol. Plant Microbe Interact.">
        <title>Complete Genome Sequence of the Plant-Pathogenic Fungus Colletotrichum lupini.</title>
        <authorList>
            <person name="Baroncelli R."/>
            <person name="Pensec F."/>
            <person name="Da Lio D."/>
            <person name="Boufleur T."/>
            <person name="Vicente I."/>
            <person name="Sarrocco S."/>
            <person name="Picot A."/>
            <person name="Baraldi E."/>
            <person name="Sukno S."/>
            <person name="Thon M."/>
            <person name="Le Floch G."/>
        </authorList>
    </citation>
    <scope>NUCLEOTIDE SEQUENCE</scope>
    <source>
        <strain evidence="2">IMI 504893</strain>
    </source>
</reference>
<dbReference type="RefSeq" id="XP_049136970.1">
    <property type="nucleotide sequence ID" value="XM_049281013.1"/>
</dbReference>
<sequence>MRLSAIFLVAAQVATIVAQASCFCECNRTPDASGCAALPRPASGNCAEHHLFDFDFDLIKSYSVLAALVSAMLGGWWGLADSCSTPSFVRLAIRLYVVQGF</sequence>
<dbReference type="KEGG" id="clup:CLUP02_01978"/>
<keyword evidence="1" id="KW-0732">Signal</keyword>
<evidence type="ECO:0000313" key="3">
    <source>
        <dbReference type="Proteomes" id="UP000830671"/>
    </source>
</evidence>
<feature type="signal peptide" evidence="1">
    <location>
        <begin position="1"/>
        <end position="18"/>
    </location>
</feature>
<dbReference type="EMBL" id="CP019471">
    <property type="protein sequence ID" value="UQC75324.1"/>
    <property type="molecule type" value="Genomic_DNA"/>
</dbReference>